<accession>A0A174HSG4</accession>
<dbReference type="Proteomes" id="UP000441609">
    <property type="component" value="Unassembled WGS sequence"/>
</dbReference>
<dbReference type="Proteomes" id="UP000461276">
    <property type="component" value="Unassembled WGS sequence"/>
</dbReference>
<organism evidence="2 12">
    <name type="scientific">Parabacteroides distasonis</name>
    <dbReference type="NCBI Taxonomy" id="823"/>
    <lineage>
        <taxon>Bacteria</taxon>
        <taxon>Pseudomonadati</taxon>
        <taxon>Bacteroidota</taxon>
        <taxon>Bacteroidia</taxon>
        <taxon>Bacteroidales</taxon>
        <taxon>Tannerellaceae</taxon>
        <taxon>Parabacteroides</taxon>
    </lineage>
</organism>
<dbReference type="InterPro" id="IPR024269">
    <property type="entry name" value="DUF3791"/>
</dbReference>
<dbReference type="Proteomes" id="UP000441358">
    <property type="component" value="Unassembled WGS sequence"/>
</dbReference>
<name>A0A174HSG4_PARDI</name>
<evidence type="ECO:0000313" key="8">
    <source>
        <dbReference type="Proteomes" id="UP000284660"/>
    </source>
</evidence>
<proteinExistence type="predicted"/>
<dbReference type="Proteomes" id="UP000095455">
    <property type="component" value="Unassembled WGS sequence"/>
</dbReference>
<dbReference type="EMBL" id="WKMC01000015">
    <property type="protein sequence ID" value="MRZ51964.1"/>
    <property type="molecule type" value="Genomic_DNA"/>
</dbReference>
<protein>
    <submittedName>
        <fullName evidence="2">DUF3791 domain-containing protein</fullName>
    </submittedName>
    <submittedName>
        <fullName evidence="1">Protein of uncharacterized function (DUF3791)</fullName>
    </submittedName>
</protein>
<evidence type="ECO:0000313" key="11">
    <source>
        <dbReference type="Proteomes" id="UP000441609"/>
    </source>
</evidence>
<comment type="caution">
    <text evidence="2">The sequence shown here is derived from an EMBL/GenBank/DDBJ whole genome shotgun (WGS) entry which is preliminary data.</text>
</comment>
<dbReference type="Pfam" id="PF12668">
    <property type="entry name" value="DUF3791"/>
    <property type="match status" value="1"/>
</dbReference>
<reference evidence="9 10" key="3">
    <citation type="journal article" date="2019" name="Nat. Med.">
        <title>A library of human gut bacterial isolates paired with longitudinal multiomics data enables mechanistic microbiome research.</title>
        <authorList>
            <person name="Poyet M."/>
            <person name="Groussin M."/>
            <person name="Gibbons S.M."/>
            <person name="Avila-Pacheco J."/>
            <person name="Jiang X."/>
            <person name="Kearney S.M."/>
            <person name="Perrotta A.R."/>
            <person name="Berdy B."/>
            <person name="Zhao S."/>
            <person name="Lieberman T.D."/>
            <person name="Swanson P.K."/>
            <person name="Smith M."/>
            <person name="Roesemann S."/>
            <person name="Alexander J.E."/>
            <person name="Rich S.A."/>
            <person name="Livny J."/>
            <person name="Vlamakis H."/>
            <person name="Clish C."/>
            <person name="Bullock K."/>
            <person name="Deik A."/>
            <person name="Scott J."/>
            <person name="Pierce K.A."/>
            <person name="Xavier R.J."/>
            <person name="Alm E.J."/>
        </authorList>
    </citation>
    <scope>NUCLEOTIDE SEQUENCE [LARGE SCALE GENOMIC DNA]</scope>
    <source>
        <strain evidence="4 9">BIOML-A2</strain>
        <strain evidence="5 11">BIOML-A20</strain>
        <strain evidence="3 10">BIOML-A32</strain>
        <strain evidence="2 12">BIOML-A9</strain>
    </source>
</reference>
<dbReference type="EMBL" id="WKMO01000015">
    <property type="protein sequence ID" value="MSB74756.1"/>
    <property type="molecule type" value="Genomic_DNA"/>
</dbReference>
<dbReference type="OrthoDB" id="1031509at2"/>
<dbReference type="EMBL" id="QSJN01000003">
    <property type="protein sequence ID" value="RHD76340.1"/>
    <property type="molecule type" value="Genomic_DNA"/>
</dbReference>
<evidence type="ECO:0000313" key="4">
    <source>
        <dbReference type="EMBL" id="MRZ55687.1"/>
    </source>
</evidence>
<evidence type="ECO:0000313" key="5">
    <source>
        <dbReference type="EMBL" id="MSB74756.1"/>
    </source>
</evidence>
<evidence type="ECO:0000313" key="10">
    <source>
        <dbReference type="Proteomes" id="UP000441358"/>
    </source>
</evidence>
<reference evidence="1 7" key="1">
    <citation type="submission" date="2015-09" db="EMBL/GenBank/DDBJ databases">
        <authorList>
            <consortium name="Pathogen Informatics"/>
        </authorList>
    </citation>
    <scope>NUCLEOTIDE SEQUENCE [LARGE SCALE GENOMIC DNA]</scope>
    <source>
        <strain evidence="1 7">2789STDY5608822</strain>
    </source>
</reference>
<evidence type="ECO:0000313" key="2">
    <source>
        <dbReference type="EMBL" id="MRY93679.1"/>
    </source>
</evidence>
<evidence type="ECO:0000313" key="9">
    <source>
        <dbReference type="Proteomes" id="UP000432516"/>
    </source>
</evidence>
<dbReference type="EMBL" id="WKNE01000009">
    <property type="protein sequence ID" value="MRZ55687.1"/>
    <property type="molecule type" value="Genomic_DNA"/>
</dbReference>
<evidence type="ECO:0000313" key="6">
    <source>
        <dbReference type="EMBL" id="RHD76340.1"/>
    </source>
</evidence>
<dbReference type="EMBL" id="CYYK01000011">
    <property type="protein sequence ID" value="CUO77834.1"/>
    <property type="molecule type" value="Genomic_DNA"/>
</dbReference>
<evidence type="ECO:0000313" key="3">
    <source>
        <dbReference type="EMBL" id="MRZ51964.1"/>
    </source>
</evidence>
<evidence type="ECO:0000313" key="7">
    <source>
        <dbReference type="Proteomes" id="UP000095455"/>
    </source>
</evidence>
<reference evidence="6 8" key="2">
    <citation type="submission" date="2018-08" db="EMBL/GenBank/DDBJ databases">
        <title>A genome reference for cultivated species of the human gut microbiota.</title>
        <authorList>
            <person name="Zou Y."/>
            <person name="Xue W."/>
            <person name="Luo G."/>
        </authorList>
    </citation>
    <scope>NUCLEOTIDE SEQUENCE [LARGE SCALE GENOMIC DNA]</scope>
    <source>
        <strain evidence="6 8">AM30-4</strain>
    </source>
</reference>
<dbReference type="EMBL" id="WKMY01000006">
    <property type="protein sequence ID" value="MRY93679.1"/>
    <property type="molecule type" value="Genomic_DNA"/>
</dbReference>
<gene>
    <name evidence="6" type="ORF">DW782_06105</name>
    <name evidence="1" type="ORF">ERS852380_03102</name>
    <name evidence="3" type="ORF">GKD66_17355</name>
    <name evidence="2" type="ORF">GKD67_10645</name>
    <name evidence="4" type="ORF">GKD68_13185</name>
    <name evidence="5" type="ORF">GKD70_15955</name>
</gene>
<sequence>MDKQIELSQTEIELAFASFCIEGTARKLGQPYQEVFARMKRVGMIENYILPNYNILHTESREHVIDNIDVTYFRLFNIPDSLSELYNLRSTDLYLRPKSKW</sequence>
<evidence type="ECO:0000313" key="1">
    <source>
        <dbReference type="EMBL" id="CUO77834.1"/>
    </source>
</evidence>
<dbReference type="AlphaFoldDB" id="A0A174HSG4"/>
<dbReference type="RefSeq" id="WP_005854039.1">
    <property type="nucleotide sequence ID" value="NZ_CP054012.1"/>
</dbReference>
<dbReference type="Proteomes" id="UP000432516">
    <property type="component" value="Unassembled WGS sequence"/>
</dbReference>
<evidence type="ECO:0000313" key="12">
    <source>
        <dbReference type="Proteomes" id="UP000461276"/>
    </source>
</evidence>
<dbReference type="Proteomes" id="UP000284660">
    <property type="component" value="Unassembled WGS sequence"/>
</dbReference>